<dbReference type="GO" id="GO:0008270">
    <property type="term" value="F:zinc ion binding"/>
    <property type="evidence" value="ECO:0007669"/>
    <property type="project" value="UniProtKB-KW"/>
</dbReference>
<evidence type="ECO:0000259" key="6">
    <source>
        <dbReference type="PROSITE" id="PS50016"/>
    </source>
</evidence>
<feature type="compositionally biased region" description="Basic residues" evidence="5">
    <location>
        <begin position="530"/>
        <end position="539"/>
    </location>
</feature>
<dbReference type="PROSITE" id="PS50016">
    <property type="entry name" value="ZF_PHD_2"/>
    <property type="match status" value="1"/>
</dbReference>
<feature type="region of interest" description="Disordered" evidence="5">
    <location>
        <begin position="60"/>
        <end position="132"/>
    </location>
</feature>
<dbReference type="Proteomes" id="UP000077521">
    <property type="component" value="Unassembled WGS sequence"/>
</dbReference>
<evidence type="ECO:0000256" key="1">
    <source>
        <dbReference type="ARBA" id="ARBA00022723"/>
    </source>
</evidence>
<comment type="caution">
    <text evidence="7">The sequence shown here is derived from an EMBL/GenBank/DDBJ whole genome shotgun (WGS) entry which is preliminary data.</text>
</comment>
<feature type="compositionally biased region" description="Basic and acidic residues" evidence="5">
    <location>
        <begin position="1"/>
        <end position="13"/>
    </location>
</feature>
<organism evidence="7 8">
    <name type="scientific">Tilletia indica</name>
    <dbReference type="NCBI Taxonomy" id="43049"/>
    <lineage>
        <taxon>Eukaryota</taxon>
        <taxon>Fungi</taxon>
        <taxon>Dikarya</taxon>
        <taxon>Basidiomycota</taxon>
        <taxon>Ustilaginomycotina</taxon>
        <taxon>Exobasidiomycetes</taxon>
        <taxon>Tilletiales</taxon>
        <taxon>Tilletiaceae</taxon>
        <taxon>Tilletia</taxon>
    </lineage>
</organism>
<dbReference type="InterPro" id="IPR013083">
    <property type="entry name" value="Znf_RING/FYVE/PHD"/>
</dbReference>
<feature type="compositionally biased region" description="Low complexity" evidence="5">
    <location>
        <begin position="113"/>
        <end position="124"/>
    </location>
</feature>
<gene>
    <name evidence="7" type="ORF">A4X13_0g8508</name>
</gene>
<dbReference type="SMART" id="SM00249">
    <property type="entry name" value="PHD"/>
    <property type="match status" value="1"/>
</dbReference>
<sequence>MDAYDVFKSREAAESAPVDSESSSSVSALLSRITALEDETSSVRTEIRLLTARLQTLEDPSTLFPSRGVPATSSHSFVPSSSNLSGSATSINPSTSARSLSPGRYMDRDHRLASSTASGSANTTKPTVKKEFGSVPIRSTAAAALSAHYGKMTSLAQGKRPPPARSAASLRSASSTSASVSTSATGDPVPVKNQITFKNGITLIKDRRLVEESFMHGEMRKVFEHIVEDNYLRIKPVISKLATEREVFNIIVQEFGKLGHQLLLDGQTGYEFGYFTHYGHRLKTLGPMNQPRQLVTGAQLKSEYDRSDCVIIVRSNIPYRPYDPMLWDLARVIDDSEDEDDLPDLAPSGLPGPSTTNTKSKAKCPKGKDKGKNKAVASQDTPAEDFKACGFCNAPISVDYYDEHMDTCSVGLVSASFMSVKSEIFSDDDDDNADDDQSEQQRSPNTRSRRATPVHSCSCRKPDDAEEEMVGCDGDECLVWRHRSCASPLGFKRDDWFCQSCRRDEESPSPGPLNDHEKTQSEPTSAPTASKKRKARPKSPVRSSSRLRQELAISSSTAM</sequence>
<evidence type="ECO:0000256" key="4">
    <source>
        <dbReference type="PROSITE-ProRule" id="PRU00146"/>
    </source>
</evidence>
<accession>A0A8T8SEF5</accession>
<dbReference type="InterPro" id="IPR001965">
    <property type="entry name" value="Znf_PHD"/>
</dbReference>
<dbReference type="SUPFAM" id="SSF57903">
    <property type="entry name" value="FYVE/PHD zinc finger"/>
    <property type="match status" value="1"/>
</dbReference>
<dbReference type="AlphaFoldDB" id="A0A8T8SEF5"/>
<dbReference type="Gene3D" id="3.30.40.10">
    <property type="entry name" value="Zinc/RING finger domain, C3HC4 (zinc finger)"/>
    <property type="match status" value="1"/>
</dbReference>
<evidence type="ECO:0000313" key="8">
    <source>
        <dbReference type="Proteomes" id="UP000077521"/>
    </source>
</evidence>
<dbReference type="InterPro" id="IPR019787">
    <property type="entry name" value="Znf_PHD-finger"/>
</dbReference>
<keyword evidence="1" id="KW-0479">Metal-binding</keyword>
<dbReference type="EMBL" id="LWDF02001522">
    <property type="protein sequence ID" value="KAE8238444.1"/>
    <property type="molecule type" value="Genomic_DNA"/>
</dbReference>
<evidence type="ECO:0000313" key="7">
    <source>
        <dbReference type="EMBL" id="KAE8238444.1"/>
    </source>
</evidence>
<feature type="region of interest" description="Disordered" evidence="5">
    <location>
        <begin position="503"/>
        <end position="559"/>
    </location>
</feature>
<reference evidence="7" key="2">
    <citation type="journal article" date="2019" name="IMA Fungus">
        <title>Genome sequencing and comparison of five Tilletia species to identify candidate genes for the detection of regulated species infecting wheat.</title>
        <authorList>
            <person name="Nguyen H.D.T."/>
            <person name="Sultana T."/>
            <person name="Kesanakurti P."/>
            <person name="Hambleton S."/>
        </authorList>
    </citation>
    <scope>NUCLEOTIDE SEQUENCE</scope>
    <source>
        <strain evidence="7">DAOMC 236416</strain>
    </source>
</reference>
<evidence type="ECO:0000256" key="3">
    <source>
        <dbReference type="ARBA" id="ARBA00022833"/>
    </source>
</evidence>
<dbReference type="CDD" id="cd15489">
    <property type="entry name" value="PHD_SF"/>
    <property type="match status" value="1"/>
</dbReference>
<feature type="region of interest" description="Disordered" evidence="5">
    <location>
        <begin position="153"/>
        <end position="188"/>
    </location>
</feature>
<evidence type="ECO:0000256" key="5">
    <source>
        <dbReference type="SAM" id="MobiDB-lite"/>
    </source>
</evidence>
<evidence type="ECO:0000256" key="2">
    <source>
        <dbReference type="ARBA" id="ARBA00022771"/>
    </source>
</evidence>
<feature type="compositionally biased region" description="Polar residues" evidence="5">
    <location>
        <begin position="71"/>
        <end position="99"/>
    </location>
</feature>
<feature type="compositionally biased region" description="Polar residues" evidence="5">
    <location>
        <begin position="541"/>
        <end position="559"/>
    </location>
</feature>
<dbReference type="InterPro" id="IPR011011">
    <property type="entry name" value="Znf_FYVE_PHD"/>
</dbReference>
<feature type="region of interest" description="Disordered" evidence="5">
    <location>
        <begin position="338"/>
        <end position="379"/>
    </location>
</feature>
<keyword evidence="8" id="KW-1185">Reference proteome</keyword>
<feature type="domain" description="PHD-type" evidence="6">
    <location>
        <begin position="454"/>
        <end position="504"/>
    </location>
</feature>
<feature type="region of interest" description="Disordered" evidence="5">
    <location>
        <begin position="1"/>
        <end position="27"/>
    </location>
</feature>
<feature type="compositionally biased region" description="Low complexity" evidence="5">
    <location>
        <begin position="14"/>
        <end position="27"/>
    </location>
</feature>
<reference evidence="7" key="1">
    <citation type="submission" date="2016-04" db="EMBL/GenBank/DDBJ databases">
        <authorList>
            <person name="Nguyen H.D."/>
            <person name="Samba Siva P."/>
            <person name="Cullis J."/>
            <person name="Levesque C.A."/>
            <person name="Hambleton S."/>
        </authorList>
    </citation>
    <scope>NUCLEOTIDE SEQUENCE</scope>
    <source>
        <strain evidence="7">DAOMC 236416</strain>
    </source>
</reference>
<feature type="region of interest" description="Disordered" evidence="5">
    <location>
        <begin position="426"/>
        <end position="467"/>
    </location>
</feature>
<keyword evidence="2 4" id="KW-0863">Zinc-finger</keyword>
<name>A0A8T8SEF5_9BASI</name>
<protein>
    <recommendedName>
        <fullName evidence="6">PHD-type domain-containing protein</fullName>
    </recommendedName>
</protein>
<feature type="compositionally biased region" description="Acidic residues" evidence="5">
    <location>
        <begin position="426"/>
        <end position="438"/>
    </location>
</feature>
<feature type="compositionally biased region" description="Low complexity" evidence="5">
    <location>
        <begin position="165"/>
        <end position="185"/>
    </location>
</feature>
<proteinExistence type="predicted"/>
<keyword evidence="3" id="KW-0862">Zinc</keyword>